<keyword evidence="1" id="KW-1133">Transmembrane helix</keyword>
<keyword evidence="3" id="KW-1185">Reference proteome</keyword>
<reference evidence="2 3" key="1">
    <citation type="submission" date="2021-06" db="EMBL/GenBank/DDBJ databases">
        <title>Halomicroarcula sp. a new haloarchaeum isolated from saline soil.</title>
        <authorList>
            <person name="Duran-Viseras A."/>
            <person name="Sanchez-Porro C."/>
            <person name="Ventosa A."/>
        </authorList>
    </citation>
    <scope>NUCLEOTIDE SEQUENCE [LARGE SCALE GENOMIC DNA]</scope>
    <source>
        <strain evidence="2 3">F13</strain>
    </source>
</reference>
<keyword evidence="1" id="KW-0472">Membrane</keyword>
<accession>A0AAW4PW42</accession>
<feature type="transmembrane region" description="Helical" evidence="1">
    <location>
        <begin position="36"/>
        <end position="55"/>
    </location>
</feature>
<dbReference type="Proteomes" id="UP001430377">
    <property type="component" value="Unassembled WGS sequence"/>
</dbReference>
<feature type="transmembrane region" description="Helical" evidence="1">
    <location>
        <begin position="155"/>
        <end position="178"/>
    </location>
</feature>
<gene>
    <name evidence="2" type="ORF">EGH21_15615</name>
</gene>
<feature type="transmembrane region" description="Helical" evidence="1">
    <location>
        <begin position="106"/>
        <end position="135"/>
    </location>
</feature>
<sequence length="196" mass="19594">MLAATVSAIGPPLFGSPSILPIQAFDPSMVTEASPAVRAAASFLLTILFGGAVIYRGGGRLDGAVEASSERPLAAVVYGLMAFGIVTFFVVYAFSQLANLGIGTTVLTALGAVVFAVAFLSLGGLGFAVVGVWVTESFGGRDPWAGLVGVGAVSAVAWLVLPAVVSVAVWLAIAAIGLGGPARRWVHGSGPPADPA</sequence>
<dbReference type="EMBL" id="RKLR01000006">
    <property type="protein sequence ID" value="MBX0324457.1"/>
    <property type="molecule type" value="Genomic_DNA"/>
</dbReference>
<comment type="caution">
    <text evidence="2">The sequence shown here is derived from an EMBL/GenBank/DDBJ whole genome shotgun (WGS) entry which is preliminary data.</text>
</comment>
<protein>
    <submittedName>
        <fullName evidence="2">Uncharacterized protein</fullName>
    </submittedName>
</protein>
<name>A0AAW4PW42_9EURY</name>
<keyword evidence="1" id="KW-0812">Transmembrane</keyword>
<feature type="transmembrane region" description="Helical" evidence="1">
    <location>
        <begin position="75"/>
        <end position="94"/>
    </location>
</feature>
<evidence type="ECO:0000313" key="3">
    <source>
        <dbReference type="Proteomes" id="UP001430377"/>
    </source>
</evidence>
<dbReference type="AlphaFoldDB" id="A0AAW4PW42"/>
<proteinExistence type="predicted"/>
<dbReference type="RefSeq" id="WP_220619406.1">
    <property type="nucleotide sequence ID" value="NZ_RKLR01000006.1"/>
</dbReference>
<evidence type="ECO:0000256" key="1">
    <source>
        <dbReference type="SAM" id="Phobius"/>
    </source>
</evidence>
<evidence type="ECO:0000313" key="2">
    <source>
        <dbReference type="EMBL" id="MBX0324457.1"/>
    </source>
</evidence>
<organism evidence="2 3">
    <name type="scientific">Haloarcula rubra</name>
    <dbReference type="NCBI Taxonomy" id="2487747"/>
    <lineage>
        <taxon>Archaea</taxon>
        <taxon>Methanobacteriati</taxon>
        <taxon>Methanobacteriota</taxon>
        <taxon>Stenosarchaea group</taxon>
        <taxon>Halobacteria</taxon>
        <taxon>Halobacteriales</taxon>
        <taxon>Haloarculaceae</taxon>
        <taxon>Haloarcula</taxon>
    </lineage>
</organism>